<evidence type="ECO:0000259" key="7">
    <source>
        <dbReference type="PROSITE" id="PS50109"/>
    </source>
</evidence>
<dbReference type="RefSeq" id="WP_341701140.1">
    <property type="nucleotide sequence ID" value="NZ_JBBYHU010000029.1"/>
</dbReference>
<evidence type="ECO:0000256" key="6">
    <source>
        <dbReference type="SAM" id="Coils"/>
    </source>
</evidence>
<keyword evidence="11" id="KW-1185">Reference proteome</keyword>
<organism evidence="10 11">
    <name type="scientific">Flavobacterium flavipallidum</name>
    <dbReference type="NCBI Taxonomy" id="3139140"/>
    <lineage>
        <taxon>Bacteria</taxon>
        <taxon>Pseudomonadati</taxon>
        <taxon>Bacteroidota</taxon>
        <taxon>Flavobacteriia</taxon>
        <taxon>Flavobacteriales</taxon>
        <taxon>Flavobacteriaceae</taxon>
        <taxon>Flavobacterium</taxon>
    </lineage>
</organism>
<feature type="domain" description="PAS" evidence="8">
    <location>
        <begin position="242"/>
        <end position="287"/>
    </location>
</feature>
<name>A0ABU9HPR7_9FLAO</name>
<dbReference type="InterPro" id="IPR052162">
    <property type="entry name" value="Sensor_kinase/Photoreceptor"/>
</dbReference>
<dbReference type="PROSITE" id="PS50109">
    <property type="entry name" value="HIS_KIN"/>
    <property type="match status" value="1"/>
</dbReference>
<dbReference type="InterPro" id="IPR036890">
    <property type="entry name" value="HATPase_C_sf"/>
</dbReference>
<proteinExistence type="predicted"/>
<dbReference type="InterPro" id="IPR003594">
    <property type="entry name" value="HATPase_dom"/>
</dbReference>
<comment type="catalytic activity">
    <reaction evidence="1">
        <text>ATP + protein L-histidine = ADP + protein N-phospho-L-histidine.</text>
        <dbReference type="EC" id="2.7.13.3"/>
    </reaction>
</comment>
<comment type="caution">
    <text evidence="10">The sequence shown here is derived from an EMBL/GenBank/DDBJ whole genome shotgun (WGS) entry which is preliminary data.</text>
</comment>
<reference evidence="10 11" key="1">
    <citation type="submission" date="2024-04" db="EMBL/GenBank/DDBJ databases">
        <title>Flavobacterium sp. DGU99 16S ribosomal RNA gene Genome sequencing and assembly.</title>
        <authorList>
            <person name="Park S."/>
        </authorList>
    </citation>
    <scope>NUCLEOTIDE SEQUENCE [LARGE SCALE GENOMIC DNA]</scope>
    <source>
        <strain evidence="10 11">DGU99</strain>
    </source>
</reference>
<dbReference type="SMART" id="SM00091">
    <property type="entry name" value="PAS"/>
    <property type="match status" value="2"/>
</dbReference>
<dbReference type="EC" id="2.7.13.3" evidence="2"/>
<keyword evidence="4" id="KW-0808">Transferase</keyword>
<feature type="domain" description="Histidine kinase" evidence="7">
    <location>
        <begin position="386"/>
        <end position="593"/>
    </location>
</feature>
<dbReference type="InterPro" id="IPR005467">
    <property type="entry name" value="His_kinase_dom"/>
</dbReference>
<keyword evidence="3" id="KW-0597">Phosphoprotein</keyword>
<sequence>MKTKQDFYIKETVAIGKWDLDLSTKSFFWDKTTKEIFEVPEYFVPSFKNATTFFNRKNLISFKAIINKAIENKTAVCGKFEILSATNKTKQLECFCQVEFDLDTIIRIYGFVKDISIEEKRINKLESIIQKYSSVFSNIQEALIIVDINSKLITNCNDSILKLSSYTRTELIGSPCSILFPAEDKKCVDLDTPFVKETLLKTKNGDLIPVKITAQESFTIDDHVFLVCSIKDITKKKQTEENLNLLSLVASETTDSIVILNLEGKAIWTNQAYMELIGLTADEIIDKHPDYLNFGIKNNLESINKISHAVKNKKGTSVVLYHFNKKQEKCWLELNITPIVDINGICIKFIGIGRDITAAKQKEIELKKILEVTNQQNNKLLNFTHIVSHNIRSHTSNLLMVLDVIENTDDTTEKLSFIEMFKEGAEKLSETIENLNEVITIQKNTNTQKTSVNFKTELEKSLIPYQNKLSISYTIPEDLMLNVIPTYLENILQNLLDNAVKYQSPDRFPKLEISHKNMDGFEIISFKDNGLGINIKKNKHKLFGMYKTFHNNDDAKGIGLFIVKNQIETMKGKIEVESKEGQGSTFKLFFNEK</sequence>
<gene>
    <name evidence="10" type="ORF">AAEO59_12800</name>
</gene>
<accession>A0ABU9HPR7</accession>
<dbReference type="SUPFAM" id="SSF55785">
    <property type="entry name" value="PYP-like sensor domain (PAS domain)"/>
    <property type="match status" value="2"/>
</dbReference>
<dbReference type="SMART" id="SM00387">
    <property type="entry name" value="HATPase_c"/>
    <property type="match status" value="1"/>
</dbReference>
<dbReference type="EMBL" id="JBBYHU010000029">
    <property type="protein sequence ID" value="MEL1241932.1"/>
    <property type="molecule type" value="Genomic_DNA"/>
</dbReference>
<dbReference type="NCBIfam" id="TIGR00229">
    <property type="entry name" value="sensory_box"/>
    <property type="match status" value="2"/>
</dbReference>
<evidence type="ECO:0000313" key="11">
    <source>
        <dbReference type="Proteomes" id="UP001398556"/>
    </source>
</evidence>
<evidence type="ECO:0000256" key="1">
    <source>
        <dbReference type="ARBA" id="ARBA00000085"/>
    </source>
</evidence>
<dbReference type="InterPro" id="IPR035965">
    <property type="entry name" value="PAS-like_dom_sf"/>
</dbReference>
<dbReference type="SUPFAM" id="SSF55874">
    <property type="entry name" value="ATPase domain of HSP90 chaperone/DNA topoisomerase II/histidine kinase"/>
    <property type="match status" value="1"/>
</dbReference>
<evidence type="ECO:0000256" key="3">
    <source>
        <dbReference type="ARBA" id="ARBA00022553"/>
    </source>
</evidence>
<dbReference type="Proteomes" id="UP001398556">
    <property type="component" value="Unassembled WGS sequence"/>
</dbReference>
<keyword evidence="6" id="KW-0175">Coiled coil</keyword>
<dbReference type="PANTHER" id="PTHR43304:SF1">
    <property type="entry name" value="PAC DOMAIN-CONTAINING PROTEIN"/>
    <property type="match status" value="1"/>
</dbReference>
<dbReference type="InterPro" id="IPR001610">
    <property type="entry name" value="PAC"/>
</dbReference>
<feature type="coiled-coil region" evidence="6">
    <location>
        <begin position="418"/>
        <end position="445"/>
    </location>
</feature>
<evidence type="ECO:0000313" key="10">
    <source>
        <dbReference type="EMBL" id="MEL1241932.1"/>
    </source>
</evidence>
<dbReference type="Pfam" id="PF02518">
    <property type="entry name" value="HATPase_c"/>
    <property type="match status" value="1"/>
</dbReference>
<dbReference type="Pfam" id="PF13426">
    <property type="entry name" value="PAS_9"/>
    <property type="match status" value="2"/>
</dbReference>
<feature type="domain" description="PAC" evidence="9">
    <location>
        <begin position="314"/>
        <end position="368"/>
    </location>
</feature>
<evidence type="ECO:0000259" key="8">
    <source>
        <dbReference type="PROSITE" id="PS50112"/>
    </source>
</evidence>
<dbReference type="PRINTS" id="PR00344">
    <property type="entry name" value="BCTRLSENSOR"/>
</dbReference>
<dbReference type="SMART" id="SM00086">
    <property type="entry name" value="PAC"/>
    <property type="match status" value="2"/>
</dbReference>
<dbReference type="InterPro" id="IPR004358">
    <property type="entry name" value="Sig_transdc_His_kin-like_C"/>
</dbReference>
<feature type="domain" description="PAS" evidence="8">
    <location>
        <begin position="128"/>
        <end position="173"/>
    </location>
</feature>
<dbReference type="Gene3D" id="3.30.450.20">
    <property type="entry name" value="PAS domain"/>
    <property type="match status" value="3"/>
</dbReference>
<dbReference type="PROSITE" id="PS50112">
    <property type="entry name" value="PAS"/>
    <property type="match status" value="2"/>
</dbReference>
<dbReference type="CDD" id="cd00130">
    <property type="entry name" value="PAS"/>
    <property type="match status" value="2"/>
</dbReference>
<dbReference type="PROSITE" id="PS50113">
    <property type="entry name" value="PAC"/>
    <property type="match status" value="1"/>
</dbReference>
<evidence type="ECO:0000259" key="9">
    <source>
        <dbReference type="PROSITE" id="PS50113"/>
    </source>
</evidence>
<dbReference type="Gene3D" id="3.30.565.10">
    <property type="entry name" value="Histidine kinase-like ATPase, C-terminal domain"/>
    <property type="match status" value="1"/>
</dbReference>
<dbReference type="InterPro" id="IPR000700">
    <property type="entry name" value="PAS-assoc_C"/>
</dbReference>
<protein>
    <recommendedName>
        <fullName evidence="2">histidine kinase</fullName>
        <ecNumber evidence="2">2.7.13.3</ecNumber>
    </recommendedName>
</protein>
<evidence type="ECO:0000256" key="4">
    <source>
        <dbReference type="ARBA" id="ARBA00022679"/>
    </source>
</evidence>
<evidence type="ECO:0000256" key="2">
    <source>
        <dbReference type="ARBA" id="ARBA00012438"/>
    </source>
</evidence>
<evidence type="ECO:0000256" key="5">
    <source>
        <dbReference type="ARBA" id="ARBA00022777"/>
    </source>
</evidence>
<keyword evidence="5" id="KW-0418">Kinase</keyword>
<dbReference type="InterPro" id="IPR000014">
    <property type="entry name" value="PAS"/>
</dbReference>
<dbReference type="PANTHER" id="PTHR43304">
    <property type="entry name" value="PHYTOCHROME-LIKE PROTEIN CPH1"/>
    <property type="match status" value="1"/>
</dbReference>